<sequence length="97" mass="11347">MREQDLTETERKIPDHVAVIMDGNGRWAKKHGLPRTEGHRVGAGRVREIVEKCLELGVKYFTIYAFSKENWKRPGKEVSGIMKLSEVFFNREFNRLK</sequence>
<name>A0A0F9H7P8_9ZZZZ</name>
<dbReference type="SUPFAM" id="SSF64005">
    <property type="entry name" value="Undecaprenyl diphosphate synthase"/>
    <property type="match status" value="1"/>
</dbReference>
<dbReference type="GO" id="GO:0045547">
    <property type="term" value="F:ditrans,polycis-polyprenyl diphosphate synthase [(2E,6E)-farnesyl diphosphate specific] activity"/>
    <property type="evidence" value="ECO:0007669"/>
    <property type="project" value="TreeGrafter"/>
</dbReference>
<evidence type="ECO:0000256" key="1">
    <source>
        <dbReference type="ARBA" id="ARBA00022679"/>
    </source>
</evidence>
<dbReference type="InterPro" id="IPR001441">
    <property type="entry name" value="UPP_synth-like"/>
</dbReference>
<accession>A0A0F9H7P8</accession>
<dbReference type="GO" id="GO:0016094">
    <property type="term" value="P:polyprenol biosynthetic process"/>
    <property type="evidence" value="ECO:0007669"/>
    <property type="project" value="TreeGrafter"/>
</dbReference>
<dbReference type="Gene3D" id="3.40.1180.10">
    <property type="entry name" value="Decaprenyl diphosphate synthase-like"/>
    <property type="match status" value="1"/>
</dbReference>
<dbReference type="EMBL" id="LAZR01017779">
    <property type="protein sequence ID" value="KKL99006.1"/>
    <property type="molecule type" value="Genomic_DNA"/>
</dbReference>
<dbReference type="PANTHER" id="PTHR10291">
    <property type="entry name" value="DEHYDRODOLICHYL DIPHOSPHATE SYNTHASE FAMILY MEMBER"/>
    <property type="match status" value="1"/>
</dbReference>
<dbReference type="AlphaFoldDB" id="A0A0F9H7P8"/>
<feature type="non-terminal residue" evidence="2">
    <location>
        <position position="97"/>
    </location>
</feature>
<evidence type="ECO:0000313" key="2">
    <source>
        <dbReference type="EMBL" id="KKL99006.1"/>
    </source>
</evidence>
<reference evidence="2" key="1">
    <citation type="journal article" date="2015" name="Nature">
        <title>Complex archaea that bridge the gap between prokaryotes and eukaryotes.</title>
        <authorList>
            <person name="Spang A."/>
            <person name="Saw J.H."/>
            <person name="Jorgensen S.L."/>
            <person name="Zaremba-Niedzwiedzka K."/>
            <person name="Martijn J."/>
            <person name="Lind A.E."/>
            <person name="van Eijk R."/>
            <person name="Schleper C."/>
            <person name="Guy L."/>
            <person name="Ettema T.J."/>
        </authorList>
    </citation>
    <scope>NUCLEOTIDE SEQUENCE</scope>
</reference>
<dbReference type="InterPro" id="IPR036424">
    <property type="entry name" value="UPP_synth-like_sf"/>
</dbReference>
<dbReference type="Pfam" id="PF01255">
    <property type="entry name" value="Prenyltransf"/>
    <property type="match status" value="1"/>
</dbReference>
<keyword evidence="1" id="KW-0808">Transferase</keyword>
<evidence type="ECO:0008006" key="3">
    <source>
        <dbReference type="Google" id="ProtNLM"/>
    </source>
</evidence>
<organism evidence="2">
    <name type="scientific">marine sediment metagenome</name>
    <dbReference type="NCBI Taxonomy" id="412755"/>
    <lineage>
        <taxon>unclassified sequences</taxon>
        <taxon>metagenomes</taxon>
        <taxon>ecological metagenomes</taxon>
    </lineage>
</organism>
<protein>
    <recommendedName>
        <fullName evidence="3">Di-trans,poly-cis-decaprenylcistransferase</fullName>
    </recommendedName>
</protein>
<proteinExistence type="predicted"/>
<comment type="caution">
    <text evidence="2">The sequence shown here is derived from an EMBL/GenBank/DDBJ whole genome shotgun (WGS) entry which is preliminary data.</text>
</comment>
<gene>
    <name evidence="2" type="ORF">LCGC14_1818820</name>
</gene>
<dbReference type="PANTHER" id="PTHR10291:SF0">
    <property type="entry name" value="DEHYDRODOLICHYL DIPHOSPHATE SYNTHASE 2"/>
    <property type="match status" value="1"/>
</dbReference>